<dbReference type="KEGG" id="epa:110242405"/>
<dbReference type="Pfam" id="PF12251">
    <property type="entry name" value="SNAPC3"/>
    <property type="match status" value="1"/>
</dbReference>
<dbReference type="GO" id="GO:0019185">
    <property type="term" value="C:snRNA-activating protein complex"/>
    <property type="evidence" value="ECO:0007669"/>
    <property type="project" value="TreeGrafter"/>
</dbReference>
<dbReference type="Proteomes" id="UP000887567">
    <property type="component" value="Unplaced"/>
</dbReference>
<dbReference type="AlphaFoldDB" id="A0A913XGH2"/>
<dbReference type="OrthoDB" id="46583at2759"/>
<keyword evidence="6" id="KW-0804">Transcription</keyword>
<evidence type="ECO:0000256" key="5">
    <source>
        <dbReference type="ARBA" id="ARBA00023125"/>
    </source>
</evidence>
<keyword evidence="7" id="KW-0539">Nucleus</keyword>
<dbReference type="PANTHER" id="PTHR13421:SF16">
    <property type="entry name" value="SNRNA-ACTIVATING PROTEIN COMPLEX SUBUNIT 3"/>
    <property type="match status" value="1"/>
</dbReference>
<organism evidence="11 12">
    <name type="scientific">Exaiptasia diaphana</name>
    <name type="common">Tropical sea anemone</name>
    <name type="synonym">Aiptasia pulchella</name>
    <dbReference type="NCBI Taxonomy" id="2652724"/>
    <lineage>
        <taxon>Eukaryota</taxon>
        <taxon>Metazoa</taxon>
        <taxon>Cnidaria</taxon>
        <taxon>Anthozoa</taxon>
        <taxon>Hexacorallia</taxon>
        <taxon>Actiniaria</taxon>
        <taxon>Aiptasiidae</taxon>
        <taxon>Exaiptasia</taxon>
    </lineage>
</organism>
<name>A0A913XGH2_EXADI</name>
<keyword evidence="4" id="KW-0805">Transcription regulation</keyword>
<protein>
    <recommendedName>
        <fullName evidence="3">snRNA-activating protein complex subunit 3</fullName>
    </recommendedName>
    <alternativeName>
        <fullName evidence="10">Small nuclear RNA-activating complex polypeptide 3</fullName>
    </alternativeName>
</protein>
<keyword evidence="12" id="KW-1185">Reference proteome</keyword>
<dbReference type="GO" id="GO:0000978">
    <property type="term" value="F:RNA polymerase II cis-regulatory region sequence-specific DNA binding"/>
    <property type="evidence" value="ECO:0007669"/>
    <property type="project" value="TreeGrafter"/>
</dbReference>
<evidence type="ECO:0000256" key="1">
    <source>
        <dbReference type="ARBA" id="ARBA00004123"/>
    </source>
</evidence>
<evidence type="ECO:0000256" key="2">
    <source>
        <dbReference type="ARBA" id="ARBA00010410"/>
    </source>
</evidence>
<evidence type="ECO:0000256" key="10">
    <source>
        <dbReference type="ARBA" id="ARBA00029606"/>
    </source>
</evidence>
<sequence>KTKRIPVEKVEVVLSVAIHHPRRLNKVQEFLVLSGQTLTSLRDKIHCVTDYIVPGDHSNNPDLSQTAPCQDICKSGFFYFENVFYNDMRDGLNRDYSRSLIDWAKDSEEPWASKLKSSSVERMEDTKFESLTIRLGYPYLYCHQGNCEHIVIFTDLRLLHVDDSDNVLDF</sequence>
<dbReference type="GO" id="GO:0001006">
    <property type="term" value="F:RNA polymerase III type 3 promoter sequence-specific DNA binding"/>
    <property type="evidence" value="ECO:0007669"/>
    <property type="project" value="TreeGrafter"/>
</dbReference>
<evidence type="ECO:0000256" key="4">
    <source>
        <dbReference type="ARBA" id="ARBA00023015"/>
    </source>
</evidence>
<comment type="subunit">
    <text evidence="9">Part of the SNAPc complex composed of 5 subunits: SNAPC1, SNAPC2, SNAPC3, SNAPC4 and SNAPC5. SNAPC3 interacts with SNAPC1.</text>
</comment>
<evidence type="ECO:0000256" key="9">
    <source>
        <dbReference type="ARBA" id="ARBA00025958"/>
    </source>
</evidence>
<dbReference type="PANTHER" id="PTHR13421">
    <property type="entry name" value="SNRNA-ACTIVATING PROTEIN COMPLEX SUBUNIT 3"/>
    <property type="match status" value="1"/>
</dbReference>
<accession>A0A913XGH2</accession>
<evidence type="ECO:0000256" key="6">
    <source>
        <dbReference type="ARBA" id="ARBA00023163"/>
    </source>
</evidence>
<proteinExistence type="inferred from homology"/>
<dbReference type="GO" id="GO:0001046">
    <property type="term" value="F:core promoter sequence-specific DNA binding"/>
    <property type="evidence" value="ECO:0007669"/>
    <property type="project" value="TreeGrafter"/>
</dbReference>
<dbReference type="GO" id="GO:0042796">
    <property type="term" value="P:snRNA transcription by RNA polymerase III"/>
    <property type="evidence" value="ECO:0007669"/>
    <property type="project" value="TreeGrafter"/>
</dbReference>
<dbReference type="RefSeq" id="XP_020904044.1">
    <property type="nucleotide sequence ID" value="XM_021048385.1"/>
</dbReference>
<comment type="subcellular location">
    <subcellularLocation>
        <location evidence="1">Nucleus</location>
    </subcellularLocation>
</comment>
<comment type="function">
    <text evidence="8">Part of the SNAPc complex required for the transcription of both RNA polymerase II and III small-nuclear RNA genes. Binds to the proximal sequence element (PSE), a non-TATA-box basal promoter element common to these 2 types of genes. Recruits TBP and BRF2 to the U6 snRNA TATA box.</text>
</comment>
<evidence type="ECO:0000313" key="12">
    <source>
        <dbReference type="Proteomes" id="UP000887567"/>
    </source>
</evidence>
<dbReference type="GO" id="GO:0042795">
    <property type="term" value="P:snRNA transcription by RNA polymerase II"/>
    <property type="evidence" value="ECO:0007669"/>
    <property type="project" value="TreeGrafter"/>
</dbReference>
<dbReference type="EnsemblMetazoa" id="XM_021048385.1">
    <property type="protein sequence ID" value="XP_020904044.1"/>
    <property type="gene ID" value="LOC110242405"/>
</dbReference>
<evidence type="ECO:0000256" key="7">
    <source>
        <dbReference type="ARBA" id="ARBA00023242"/>
    </source>
</evidence>
<evidence type="ECO:0000313" key="11">
    <source>
        <dbReference type="EnsemblMetazoa" id="XP_020904044.1"/>
    </source>
</evidence>
<reference evidence="11" key="1">
    <citation type="submission" date="2022-11" db="UniProtKB">
        <authorList>
            <consortium name="EnsemblMetazoa"/>
        </authorList>
    </citation>
    <scope>IDENTIFICATION</scope>
</reference>
<dbReference type="OMA" id="HTARMED"/>
<dbReference type="InterPro" id="IPR022042">
    <property type="entry name" value="snRNA-activating_su3"/>
</dbReference>
<keyword evidence="5" id="KW-0238">DNA-binding</keyword>
<dbReference type="GO" id="GO:0005634">
    <property type="term" value="C:nucleus"/>
    <property type="evidence" value="ECO:0007669"/>
    <property type="project" value="UniProtKB-SubCell"/>
</dbReference>
<evidence type="ECO:0000256" key="3">
    <source>
        <dbReference type="ARBA" id="ARBA00013634"/>
    </source>
</evidence>
<dbReference type="GO" id="GO:0003681">
    <property type="term" value="F:bent DNA binding"/>
    <property type="evidence" value="ECO:0007669"/>
    <property type="project" value="TreeGrafter"/>
</dbReference>
<comment type="similarity">
    <text evidence="2">Belongs to the SNAPC3/SRD2 family.</text>
</comment>
<evidence type="ECO:0000256" key="8">
    <source>
        <dbReference type="ARBA" id="ARBA00025193"/>
    </source>
</evidence>
<dbReference type="GeneID" id="110242405"/>